<gene>
    <name evidence="1" type="ORF">Q9L58_007289</name>
</gene>
<proteinExistence type="predicted"/>
<sequence>MPSMIELKFPCPAVEVGTPEDYEGYEALAGRLGKNGKGCVADEPRDGNKNEDPTTLHWDIFLDEVILLPDPVPNQAEEDSFWLTFLGLFGLEDNTPGGHSPDAKVTFQLSAYLDEFNNCNRSA</sequence>
<organism evidence="1 2">
    <name type="scientific">Discina gigas</name>
    <dbReference type="NCBI Taxonomy" id="1032678"/>
    <lineage>
        <taxon>Eukaryota</taxon>
        <taxon>Fungi</taxon>
        <taxon>Dikarya</taxon>
        <taxon>Ascomycota</taxon>
        <taxon>Pezizomycotina</taxon>
        <taxon>Pezizomycetes</taxon>
        <taxon>Pezizales</taxon>
        <taxon>Discinaceae</taxon>
        <taxon>Discina</taxon>
    </lineage>
</organism>
<protein>
    <submittedName>
        <fullName evidence="1">Uncharacterized protein</fullName>
    </submittedName>
</protein>
<dbReference type="EMBL" id="JBBBZM010000113">
    <property type="protein sequence ID" value="KAL0633806.1"/>
    <property type="molecule type" value="Genomic_DNA"/>
</dbReference>
<evidence type="ECO:0000313" key="1">
    <source>
        <dbReference type="EMBL" id="KAL0633806.1"/>
    </source>
</evidence>
<comment type="caution">
    <text evidence="1">The sequence shown here is derived from an EMBL/GenBank/DDBJ whole genome shotgun (WGS) entry which is preliminary data.</text>
</comment>
<evidence type="ECO:0000313" key="2">
    <source>
        <dbReference type="Proteomes" id="UP001447188"/>
    </source>
</evidence>
<reference evidence="1 2" key="1">
    <citation type="submission" date="2024-02" db="EMBL/GenBank/DDBJ databases">
        <title>Discinaceae phylogenomics.</title>
        <authorList>
            <person name="Dirks A.C."/>
            <person name="James T.Y."/>
        </authorList>
    </citation>
    <scope>NUCLEOTIDE SEQUENCE [LARGE SCALE GENOMIC DNA]</scope>
    <source>
        <strain evidence="1 2">ACD0624</strain>
    </source>
</reference>
<dbReference type="Proteomes" id="UP001447188">
    <property type="component" value="Unassembled WGS sequence"/>
</dbReference>
<name>A0ABR3GDZ9_9PEZI</name>
<accession>A0ABR3GDZ9</accession>
<keyword evidence="2" id="KW-1185">Reference proteome</keyword>